<dbReference type="Gene3D" id="1.20.920.10">
    <property type="entry name" value="Bromodomain-like"/>
    <property type="match status" value="2"/>
</dbReference>
<dbReference type="EMBL" id="ATCN01000465">
    <property type="protein sequence ID" value="EPR78972.1"/>
    <property type="molecule type" value="Genomic_DNA"/>
</dbReference>
<dbReference type="InterPro" id="IPR001487">
    <property type="entry name" value="Bromodomain"/>
</dbReference>
<comment type="caution">
    <text evidence="5">The sequence shown here is derived from an EMBL/GenBank/DDBJ whole genome shotgun (WGS) entry which is preliminary data.</text>
</comment>
<dbReference type="InterPro" id="IPR027353">
    <property type="entry name" value="NET_dom"/>
</dbReference>
<keyword evidence="3" id="KW-0175">Coiled coil</keyword>
<proteinExistence type="predicted"/>
<dbReference type="InParanoid" id="S7WB02"/>
<reference evidence="6" key="1">
    <citation type="journal article" date="2013" name="PLoS Genet.">
        <title>The genome of Spraguea lophii and the basis of host-microsporidian interactions.</title>
        <authorList>
            <person name="Campbell S.E."/>
            <person name="Williams T.A."/>
            <person name="Yousuf A."/>
            <person name="Soanes D.M."/>
            <person name="Paszkiewicz K.H."/>
            <person name="Williams B.A.P."/>
        </authorList>
    </citation>
    <scope>NUCLEOTIDE SEQUENCE [LARGE SCALE GENOMIC DNA]</scope>
    <source>
        <strain evidence="6">42_110</strain>
    </source>
</reference>
<dbReference type="Gene3D" id="1.20.1270.220">
    <property type="match status" value="1"/>
</dbReference>
<dbReference type="GO" id="GO:0006338">
    <property type="term" value="P:chromatin remodeling"/>
    <property type="evidence" value="ECO:0007669"/>
    <property type="project" value="TreeGrafter"/>
</dbReference>
<dbReference type="GO" id="GO:0005634">
    <property type="term" value="C:nucleus"/>
    <property type="evidence" value="ECO:0007669"/>
    <property type="project" value="TreeGrafter"/>
</dbReference>
<keyword evidence="6" id="KW-1185">Reference proteome</keyword>
<dbReference type="GO" id="GO:0006355">
    <property type="term" value="P:regulation of DNA-templated transcription"/>
    <property type="evidence" value="ECO:0007669"/>
    <property type="project" value="TreeGrafter"/>
</dbReference>
<accession>S7WB02</accession>
<gene>
    <name evidence="5" type="ORF">SLOPH_1958</name>
</gene>
<dbReference type="Pfam" id="PF17035">
    <property type="entry name" value="BET"/>
    <property type="match status" value="1"/>
</dbReference>
<dbReference type="InterPro" id="IPR036427">
    <property type="entry name" value="Bromodomain-like_sf"/>
</dbReference>
<evidence type="ECO:0000313" key="5">
    <source>
        <dbReference type="EMBL" id="EPR78972.1"/>
    </source>
</evidence>
<protein>
    <submittedName>
        <fullName evidence="5">Transcription factor</fullName>
    </submittedName>
</protein>
<dbReference type="PROSITE" id="PS50014">
    <property type="entry name" value="BROMODOMAIN_2"/>
    <property type="match status" value="2"/>
</dbReference>
<dbReference type="STRING" id="1358809.S7WB02"/>
<evidence type="ECO:0000313" key="6">
    <source>
        <dbReference type="Proteomes" id="UP000014978"/>
    </source>
</evidence>
<evidence type="ECO:0000256" key="2">
    <source>
        <dbReference type="PROSITE-ProRule" id="PRU00035"/>
    </source>
</evidence>
<dbReference type="PANTHER" id="PTHR22880:SF225">
    <property type="entry name" value="BROMODOMAIN-CONTAINING PROTEIN BET-1-RELATED"/>
    <property type="match status" value="1"/>
</dbReference>
<dbReference type="VEuPathDB" id="MicrosporidiaDB:SLOPH_1958"/>
<evidence type="ECO:0000256" key="1">
    <source>
        <dbReference type="ARBA" id="ARBA00023117"/>
    </source>
</evidence>
<dbReference type="HOGENOM" id="CLU_001499_5_1_1"/>
<feature type="domain" description="Bromo" evidence="4">
    <location>
        <begin position="19"/>
        <end position="91"/>
    </location>
</feature>
<dbReference type="OMA" id="KINWPFL"/>
<organism evidence="5 6">
    <name type="scientific">Spraguea lophii (strain 42_110)</name>
    <name type="common">Microsporidian parasite</name>
    <dbReference type="NCBI Taxonomy" id="1358809"/>
    <lineage>
        <taxon>Eukaryota</taxon>
        <taxon>Fungi</taxon>
        <taxon>Fungi incertae sedis</taxon>
        <taxon>Microsporidia</taxon>
        <taxon>Spragueidae</taxon>
        <taxon>Spraguea</taxon>
    </lineage>
</organism>
<dbReference type="SMART" id="SM00297">
    <property type="entry name" value="BROMO"/>
    <property type="match status" value="2"/>
</dbReference>
<evidence type="ECO:0000259" key="4">
    <source>
        <dbReference type="PROSITE" id="PS50014"/>
    </source>
</evidence>
<dbReference type="PRINTS" id="PR00503">
    <property type="entry name" value="BROMODOMAIN"/>
</dbReference>
<dbReference type="InterPro" id="IPR038336">
    <property type="entry name" value="NET_sf"/>
</dbReference>
<dbReference type="GO" id="GO:0000785">
    <property type="term" value="C:chromatin"/>
    <property type="evidence" value="ECO:0007669"/>
    <property type="project" value="TreeGrafter"/>
</dbReference>
<dbReference type="FunCoup" id="S7WB02">
    <property type="interactions" value="215"/>
</dbReference>
<feature type="coiled-coil region" evidence="3">
    <location>
        <begin position="213"/>
        <end position="247"/>
    </location>
</feature>
<dbReference type="OrthoDB" id="784962at2759"/>
<dbReference type="Pfam" id="PF00439">
    <property type="entry name" value="Bromodomain"/>
    <property type="match status" value="2"/>
</dbReference>
<name>S7WB02_SPRLO</name>
<dbReference type="Proteomes" id="UP000014978">
    <property type="component" value="Unassembled WGS sequence"/>
</dbReference>
<evidence type="ECO:0000256" key="3">
    <source>
        <dbReference type="SAM" id="Coils"/>
    </source>
</evidence>
<dbReference type="InterPro" id="IPR050935">
    <property type="entry name" value="Bromo_chromatin_reader"/>
</dbReference>
<feature type="domain" description="Bromo" evidence="4">
    <location>
        <begin position="128"/>
        <end position="198"/>
    </location>
</feature>
<keyword evidence="1 2" id="KW-0103">Bromodomain</keyword>
<dbReference type="AlphaFoldDB" id="S7WB02"/>
<sequence>MEPSSKDYKLCLETFQKLKKNANAQPFLHPVDYVTLNIPDYPEIIKHPMDLSTVKKKLETKEYESPEDFKNDIILIIDNCLLYNPEGNYVNKMAKDFQKYFNSIWHVKKEKKEDSPLMKIHQELEKVKYKKYNWPFLEPVDIKLIPNYKKIIKNPTDLQTIKKKIENNEYSDISEYRNDLNLMIKNCFKFNSVDSEVYKCGEEMEKLVKKIFNEEESDEVQRLKTKIKDLEKRLEKYEKKKFKKYNSENRVKLAAEVQKLDENNAREIILILKDYNPNLELTDKEEIEVDFGTLPDHVLEEIEDKIKVESESEEV</sequence>
<dbReference type="PANTHER" id="PTHR22880">
    <property type="entry name" value="FALZ-RELATED BROMODOMAIN-CONTAINING PROTEINS"/>
    <property type="match status" value="1"/>
</dbReference>
<dbReference type="SUPFAM" id="SSF47370">
    <property type="entry name" value="Bromodomain"/>
    <property type="match status" value="2"/>
</dbReference>